<evidence type="ECO:0000256" key="2">
    <source>
        <dbReference type="ARBA" id="ARBA00022475"/>
    </source>
</evidence>
<feature type="transmembrane region" description="Helical" evidence="7">
    <location>
        <begin position="543"/>
        <end position="561"/>
    </location>
</feature>
<feature type="transmembrane region" description="Helical" evidence="7">
    <location>
        <begin position="267"/>
        <end position="288"/>
    </location>
</feature>
<keyword evidence="5 7" id="KW-0472">Membrane</keyword>
<sequence>MDEQVIAEGAMPNSVDNRAKTGENKKSRVRNTWPLYLLFALVAGLVGAILAWGFLSESLSALGIADPGPVTTAGLPFLRAVGWIVASLSVGSFLASTFFIAPRTVDGKNNLQKALLSVDGALASRTGALAAICFGLIAIVMIPLVMSDLSGQPFSSAIQPQNWSIAFEQVATAKAWGWVAVFAFTTGIIGLFVRSWIMQPVLLFGAFVMIIPLGLEGHSASGGDHDFGTNSLLWHLLLMLVWVGGLMALIAHCRRLGPDLDIAVKRYSALATFSIAGMAISGVVNALLRVDFEDLFSTNYGLLVVAKTVGVILLGVVGLAHRRISIPQLPGNPQVFARIAIGEVLIMAAILGIAISMGRTPPPTPDTPDLSVMALEIGYALNIEPTMTNVFTMWRFDLMLGTVAILLFLFYMHGLRVLRRKAKPWNHLRTFWWVLGCATLGVTVSSGIGMYMPATFSMHMVAHMLLSMVVPVFLVLGAPLSLIMEAVEPGEPGRPGWHEWAAVLADNPILKFLMHPAVNTIQFIIIFYALYLTPLYEVMVSEHAGHLIMNFVFVFSGYIYYWEMIGPDPKPEERTHVSRLAWLSFSMPFHLFFGVYLMQLKVILAEDFYTRLDLPWAVDLAHDQLVGGGIAWASGSFPLIIVFGYLFRGWLREERNNEKNYEKRARETNFEDAEEYNKMLARMSQGHDLHSDYYNETFESKDPKDKE</sequence>
<comment type="subcellular location">
    <subcellularLocation>
        <location evidence="1">Cell membrane</location>
        <topology evidence="1">Multi-pass membrane protein</topology>
    </subcellularLocation>
</comment>
<dbReference type="Proteomes" id="UP000011760">
    <property type="component" value="Chromosome"/>
</dbReference>
<dbReference type="HOGENOM" id="CLU_016803_0_0_11"/>
<dbReference type="PANTHER" id="PTHR34820">
    <property type="entry name" value="INNER MEMBRANE PROTEIN YEBZ"/>
    <property type="match status" value="1"/>
</dbReference>
<dbReference type="KEGG" id="ccn:H924_10315"/>
<feature type="transmembrane region" description="Helical" evidence="7">
    <location>
        <begin position="512"/>
        <end position="531"/>
    </location>
</feature>
<keyword evidence="3 7" id="KW-0812">Transmembrane</keyword>
<gene>
    <name evidence="9" type="ORF">H924_10315</name>
</gene>
<dbReference type="InterPro" id="IPR032694">
    <property type="entry name" value="CopC/D"/>
</dbReference>
<feature type="region of interest" description="Disordered" evidence="6">
    <location>
        <begin position="1"/>
        <end position="24"/>
    </location>
</feature>
<keyword evidence="4 7" id="KW-1133">Transmembrane helix</keyword>
<dbReference type="STRING" id="1121353.H924_10315"/>
<dbReference type="PATRIC" id="fig|1121353.3.peg.2103"/>
<dbReference type="GO" id="GO:0005886">
    <property type="term" value="C:plasma membrane"/>
    <property type="evidence" value="ECO:0007669"/>
    <property type="project" value="UniProtKB-SubCell"/>
</dbReference>
<dbReference type="InterPro" id="IPR008457">
    <property type="entry name" value="Cu-R_CopD_dom"/>
</dbReference>
<evidence type="ECO:0000256" key="3">
    <source>
        <dbReference type="ARBA" id="ARBA00022692"/>
    </source>
</evidence>
<dbReference type="Pfam" id="PF05425">
    <property type="entry name" value="CopD"/>
    <property type="match status" value="1"/>
</dbReference>
<feature type="transmembrane region" description="Helical" evidence="7">
    <location>
        <begin position="122"/>
        <end position="146"/>
    </location>
</feature>
<feature type="transmembrane region" description="Helical" evidence="7">
    <location>
        <begin position="430"/>
        <end position="452"/>
    </location>
</feature>
<evidence type="ECO:0000259" key="8">
    <source>
        <dbReference type="Pfam" id="PF05425"/>
    </source>
</evidence>
<feature type="transmembrane region" description="Helical" evidence="7">
    <location>
        <begin position="80"/>
        <end position="101"/>
    </location>
</feature>
<dbReference type="Pfam" id="PF09678">
    <property type="entry name" value="Caa3_CtaG"/>
    <property type="match status" value="1"/>
</dbReference>
<keyword evidence="2" id="KW-1003">Cell membrane</keyword>
<feature type="transmembrane region" description="Helical" evidence="7">
    <location>
        <begin position="232"/>
        <end position="251"/>
    </location>
</feature>
<protein>
    <recommendedName>
        <fullName evidence="8">Copper resistance protein D domain-containing protein</fullName>
    </recommendedName>
</protein>
<feature type="domain" description="Copper resistance protein D" evidence="8">
    <location>
        <begin position="263"/>
        <end position="356"/>
    </location>
</feature>
<feature type="transmembrane region" description="Helical" evidence="7">
    <location>
        <begin position="35"/>
        <end position="55"/>
    </location>
</feature>
<keyword evidence="10" id="KW-1185">Reference proteome</keyword>
<feature type="transmembrane region" description="Helical" evidence="7">
    <location>
        <begin position="625"/>
        <end position="647"/>
    </location>
</feature>
<reference evidence="9 10" key="1">
    <citation type="submission" date="2013-02" db="EMBL/GenBank/DDBJ databases">
        <title>The complete genome sequence of Corynebacterium callunae DSM 20147.</title>
        <authorList>
            <person name="Ruckert C."/>
            <person name="Albersmeier A."/>
            <person name="Kalinowski J."/>
        </authorList>
    </citation>
    <scope>NUCLEOTIDE SEQUENCE [LARGE SCALE GENOMIC DNA]</scope>
    <source>
        <strain evidence="9 10">DSM 20147</strain>
    </source>
</reference>
<dbReference type="eggNOG" id="COG3336">
    <property type="taxonomic scope" value="Bacteria"/>
</dbReference>
<name>M1UGR6_9CORY</name>
<evidence type="ECO:0000313" key="9">
    <source>
        <dbReference type="EMBL" id="AGG67495.1"/>
    </source>
</evidence>
<accession>M1UGR6</accession>
<evidence type="ECO:0000256" key="4">
    <source>
        <dbReference type="ARBA" id="ARBA00022989"/>
    </source>
</evidence>
<dbReference type="GO" id="GO:0006825">
    <property type="term" value="P:copper ion transport"/>
    <property type="evidence" value="ECO:0007669"/>
    <property type="project" value="InterPro"/>
</dbReference>
<dbReference type="EMBL" id="CP004354">
    <property type="protein sequence ID" value="AGG67495.1"/>
    <property type="molecule type" value="Genomic_DNA"/>
</dbReference>
<feature type="transmembrane region" description="Helical" evidence="7">
    <location>
        <begin position="464"/>
        <end position="484"/>
    </location>
</feature>
<feature type="transmembrane region" description="Helical" evidence="7">
    <location>
        <begin position="300"/>
        <end position="320"/>
    </location>
</feature>
<feature type="transmembrane region" description="Helical" evidence="7">
    <location>
        <begin position="582"/>
        <end position="605"/>
    </location>
</feature>
<evidence type="ECO:0000256" key="5">
    <source>
        <dbReference type="ARBA" id="ARBA00023136"/>
    </source>
</evidence>
<feature type="transmembrane region" description="Helical" evidence="7">
    <location>
        <begin position="398"/>
        <end position="418"/>
    </location>
</feature>
<dbReference type="RefSeq" id="WP_015651925.1">
    <property type="nucleotide sequence ID" value="NC_020506.1"/>
</dbReference>
<organism evidence="9 10">
    <name type="scientific">Corynebacterium callunae DSM 20147</name>
    <dbReference type="NCBI Taxonomy" id="1121353"/>
    <lineage>
        <taxon>Bacteria</taxon>
        <taxon>Bacillati</taxon>
        <taxon>Actinomycetota</taxon>
        <taxon>Actinomycetes</taxon>
        <taxon>Mycobacteriales</taxon>
        <taxon>Corynebacteriaceae</taxon>
        <taxon>Corynebacterium</taxon>
    </lineage>
</organism>
<evidence type="ECO:0000256" key="7">
    <source>
        <dbReference type="SAM" id="Phobius"/>
    </source>
</evidence>
<dbReference type="PANTHER" id="PTHR34820:SF4">
    <property type="entry name" value="INNER MEMBRANE PROTEIN YEBZ"/>
    <property type="match status" value="1"/>
</dbReference>
<dbReference type="AlphaFoldDB" id="M1UGR6"/>
<dbReference type="OrthoDB" id="5241646at2"/>
<feature type="transmembrane region" description="Helical" evidence="7">
    <location>
        <begin position="200"/>
        <end position="220"/>
    </location>
</feature>
<evidence type="ECO:0000256" key="6">
    <source>
        <dbReference type="SAM" id="MobiDB-lite"/>
    </source>
</evidence>
<proteinExistence type="predicted"/>
<feature type="transmembrane region" description="Helical" evidence="7">
    <location>
        <begin position="340"/>
        <end position="358"/>
    </location>
</feature>
<feature type="transmembrane region" description="Helical" evidence="7">
    <location>
        <begin position="175"/>
        <end position="193"/>
    </location>
</feature>
<evidence type="ECO:0000313" key="10">
    <source>
        <dbReference type="Proteomes" id="UP000011760"/>
    </source>
</evidence>
<dbReference type="InterPro" id="IPR019108">
    <property type="entry name" value="Caa3_assmbl_CtaG-rel"/>
</dbReference>
<evidence type="ECO:0000256" key="1">
    <source>
        <dbReference type="ARBA" id="ARBA00004651"/>
    </source>
</evidence>
<dbReference type="eggNOG" id="COG1276">
    <property type="taxonomic scope" value="Bacteria"/>
</dbReference>